<dbReference type="PANTHER" id="PTHR19288:SF46">
    <property type="entry name" value="HALOACID DEHALOGENASE-LIKE HYDROLASE DOMAIN-CONTAINING PROTEIN 2"/>
    <property type="match status" value="1"/>
</dbReference>
<name>Q1ELZ6_9BACT</name>
<dbReference type="CDD" id="cd16422">
    <property type="entry name" value="HAD_Pase_UmpH-like"/>
    <property type="match status" value="1"/>
</dbReference>
<dbReference type="GO" id="GO:0016791">
    <property type="term" value="F:phosphatase activity"/>
    <property type="evidence" value="ECO:0007669"/>
    <property type="project" value="TreeGrafter"/>
</dbReference>
<dbReference type="InterPro" id="IPR036412">
    <property type="entry name" value="HAD-like_sf"/>
</dbReference>
<organism evidence="1">
    <name type="scientific">uncultured Thermotogales bacterium</name>
    <dbReference type="NCBI Taxonomy" id="221214"/>
    <lineage>
        <taxon>Bacteria</taxon>
        <taxon>Thermotogati</taxon>
        <taxon>Thermotogota</taxon>
        <taxon>Thermotogae</taxon>
        <taxon>Thermotogales</taxon>
        <taxon>environmental samples</taxon>
    </lineage>
</organism>
<proteinExistence type="predicted"/>
<reference evidence="1" key="1">
    <citation type="journal article" date="2006" name="Appl. Environ. Microbiol.">
        <title>Evidence for existence of "mesotogas," members of the order Thermotogales adapted to low-temperature environments.</title>
        <authorList>
            <person name="Nesbo C.L."/>
            <person name="Dlutek M."/>
            <person name="Zhaxybayeva O."/>
            <person name="Doolittle F.W."/>
        </authorList>
    </citation>
    <scope>NUCLEOTIDE SEQUENCE</scope>
</reference>
<dbReference type="NCBIfam" id="TIGR01460">
    <property type="entry name" value="HAD-SF-IIA"/>
    <property type="match status" value="1"/>
</dbReference>
<dbReference type="GO" id="GO:0005737">
    <property type="term" value="C:cytoplasm"/>
    <property type="evidence" value="ECO:0007669"/>
    <property type="project" value="TreeGrafter"/>
</dbReference>
<dbReference type="InterPro" id="IPR006357">
    <property type="entry name" value="HAD-SF_hydro_IIA"/>
</dbReference>
<dbReference type="PANTHER" id="PTHR19288">
    <property type="entry name" value="4-NITROPHENYLPHOSPHATASE-RELATED"/>
    <property type="match status" value="1"/>
</dbReference>
<dbReference type="EMBL" id="AM184116">
    <property type="protein sequence ID" value="CAJ75726.1"/>
    <property type="molecule type" value="Genomic_DNA"/>
</dbReference>
<protein>
    <submittedName>
        <fullName evidence="1">Predicted sugar phosphatases of the HAD superfamily</fullName>
    </submittedName>
</protein>
<dbReference type="Gene3D" id="3.40.50.1000">
    <property type="entry name" value="HAD superfamily/HAD-like"/>
    <property type="match status" value="2"/>
</dbReference>
<sequence length="266" mass="29968">MEEEMLKCKRLFVSDMDGTFYLGNTLLPGSLDFAMAVHRLGARLVFLTNNSSRTPEEYIRKLEKMGVDRKLFQVYTSGEATISFLKRDFAKKKAFLLSTPSVREMFEKGGVMLDDFDPEVLVLAFDTSITYEKIRRAALLIRQGIPYVASHPDINCPTEEGPIPDVGSLISLFETSTGRRPDHIIGKPDPAILKMVMEDFDCSQEETVVIGDRLYTDIECGLKAEVDTFLVLSGETTRDMIPDRHSYKVVENVGSLAKKIRDHDTV</sequence>
<dbReference type="Pfam" id="PF13344">
    <property type="entry name" value="Hydrolase_6"/>
    <property type="match status" value="1"/>
</dbReference>
<dbReference type="SUPFAM" id="SSF56784">
    <property type="entry name" value="HAD-like"/>
    <property type="match status" value="1"/>
</dbReference>
<gene>
    <name evidence="1" type="primary">NagD</name>
    <name evidence="1" type="ORF">mes0036</name>
</gene>
<dbReference type="InterPro" id="IPR023214">
    <property type="entry name" value="HAD_sf"/>
</dbReference>
<evidence type="ECO:0000313" key="1">
    <source>
        <dbReference type="EMBL" id="CAJ75726.1"/>
    </source>
</evidence>
<dbReference type="Pfam" id="PF13242">
    <property type="entry name" value="Hydrolase_like"/>
    <property type="match status" value="1"/>
</dbReference>
<accession>Q1ELZ6</accession>
<dbReference type="AlphaFoldDB" id="Q1ELZ6"/>